<evidence type="ECO:0000256" key="1">
    <source>
        <dbReference type="ARBA" id="ARBA00023125"/>
    </source>
</evidence>
<evidence type="ECO:0000313" key="5">
    <source>
        <dbReference type="EMBL" id="NCJ08711.1"/>
    </source>
</evidence>
<dbReference type="Gene3D" id="3.40.50.2300">
    <property type="match status" value="1"/>
</dbReference>
<dbReference type="PANTHER" id="PTHR43214">
    <property type="entry name" value="TWO-COMPONENT RESPONSE REGULATOR"/>
    <property type="match status" value="1"/>
</dbReference>
<accession>A0A8K2A2N4</accession>
<dbReference type="InterPro" id="IPR039420">
    <property type="entry name" value="WalR-like"/>
</dbReference>
<protein>
    <submittedName>
        <fullName evidence="5">Response regulator</fullName>
    </submittedName>
</protein>
<feature type="region of interest" description="Disordered" evidence="3">
    <location>
        <begin position="140"/>
        <end position="163"/>
    </location>
</feature>
<dbReference type="Proteomes" id="UP000607397">
    <property type="component" value="Unassembled WGS sequence"/>
</dbReference>
<dbReference type="InterPro" id="IPR058245">
    <property type="entry name" value="NreC/VraR/RcsB-like_REC"/>
</dbReference>
<sequence length="357" mass="38715">MIRVLLVDDQNVIRQGLQVLLNAETDIEIVALGQNGEEAIELVEAHRPDVVLMDVYMPIMDGVTATSIICQDYPGTKILLLSGSENDNRTLKAIAAGAKGYLLKSASSEELANSIRAVYKGYTQLAPGILESLMAQSKAQATPNVSTPPASNIGSARGSPPPHPAAVELKRLLALTPPIALEVFEPLIAQANQKSIAQQLSTQIQQVQLTQGARWDLAYLAGQLCAQGLQQPAQALKFFKSGLQQAQAEGAELTTLLHFCRAMKPVQPKESYNSLKQLFANYSQQPSCGGFLQAVAQMFGSGSPEHRWVGVLWQMQAIHLLSQQCQTLKSKLDDINQKIALSLDLKKHVDSEDSPLE</sequence>
<feature type="domain" description="Response regulatory" evidence="4">
    <location>
        <begin position="3"/>
        <end position="119"/>
    </location>
</feature>
<dbReference type="AlphaFoldDB" id="A0A8K2A2N4"/>
<comment type="caution">
    <text evidence="5">The sequence shown here is derived from an EMBL/GenBank/DDBJ whole genome shotgun (WGS) entry which is preliminary data.</text>
</comment>
<dbReference type="InterPro" id="IPR011006">
    <property type="entry name" value="CheY-like_superfamily"/>
</dbReference>
<keyword evidence="1" id="KW-0238">DNA-binding</keyword>
<evidence type="ECO:0000256" key="2">
    <source>
        <dbReference type="PROSITE-ProRule" id="PRU00169"/>
    </source>
</evidence>
<evidence type="ECO:0000259" key="4">
    <source>
        <dbReference type="PROSITE" id="PS50110"/>
    </source>
</evidence>
<dbReference type="SMART" id="SM00448">
    <property type="entry name" value="REC"/>
    <property type="match status" value="1"/>
</dbReference>
<proteinExistence type="predicted"/>
<evidence type="ECO:0000313" key="6">
    <source>
        <dbReference type="Proteomes" id="UP000607397"/>
    </source>
</evidence>
<dbReference type="GO" id="GO:0003677">
    <property type="term" value="F:DNA binding"/>
    <property type="evidence" value="ECO:0007669"/>
    <property type="project" value="UniProtKB-KW"/>
</dbReference>
<dbReference type="GO" id="GO:0000160">
    <property type="term" value="P:phosphorelay signal transduction system"/>
    <property type="evidence" value="ECO:0007669"/>
    <property type="project" value="InterPro"/>
</dbReference>
<organism evidence="5 6">
    <name type="scientific">Petrachloros mirabilis ULC683</name>
    <dbReference type="NCBI Taxonomy" id="2781853"/>
    <lineage>
        <taxon>Bacteria</taxon>
        <taxon>Bacillati</taxon>
        <taxon>Cyanobacteriota</taxon>
        <taxon>Cyanophyceae</taxon>
        <taxon>Synechococcales</taxon>
        <taxon>Petrachlorosaceae</taxon>
        <taxon>Petrachloros</taxon>
        <taxon>Petrachloros mirabilis</taxon>
    </lineage>
</organism>
<evidence type="ECO:0000256" key="3">
    <source>
        <dbReference type="SAM" id="MobiDB-lite"/>
    </source>
</evidence>
<keyword evidence="2" id="KW-0597">Phosphoprotein</keyword>
<dbReference type="CDD" id="cd17535">
    <property type="entry name" value="REC_NarL-like"/>
    <property type="match status" value="1"/>
</dbReference>
<dbReference type="RefSeq" id="WP_161827182.1">
    <property type="nucleotide sequence ID" value="NZ_WVIC01000068.1"/>
</dbReference>
<feature type="compositionally biased region" description="Polar residues" evidence="3">
    <location>
        <begin position="140"/>
        <end position="154"/>
    </location>
</feature>
<dbReference type="Pfam" id="PF00072">
    <property type="entry name" value="Response_reg"/>
    <property type="match status" value="1"/>
</dbReference>
<dbReference type="PANTHER" id="PTHR43214:SF43">
    <property type="entry name" value="TWO-COMPONENT RESPONSE REGULATOR"/>
    <property type="match status" value="1"/>
</dbReference>
<reference evidence="5" key="1">
    <citation type="submission" date="2019-12" db="EMBL/GenBank/DDBJ databases">
        <title>High-Quality draft genome sequences of three cyanobacteria isolated from the limestone walls of the Old Cathedral of Coimbra.</title>
        <authorList>
            <person name="Tiago I."/>
            <person name="Soares F."/>
            <person name="Portugal A."/>
        </authorList>
    </citation>
    <scope>NUCLEOTIDE SEQUENCE [LARGE SCALE GENOMIC DNA]</scope>
    <source>
        <strain evidence="5">C</strain>
    </source>
</reference>
<dbReference type="InterPro" id="IPR001789">
    <property type="entry name" value="Sig_transdc_resp-reg_receiver"/>
</dbReference>
<gene>
    <name evidence="5" type="ORF">GS597_19810</name>
</gene>
<feature type="modified residue" description="4-aspartylphosphate" evidence="2">
    <location>
        <position position="54"/>
    </location>
</feature>
<dbReference type="EMBL" id="WVIC01000068">
    <property type="protein sequence ID" value="NCJ08711.1"/>
    <property type="molecule type" value="Genomic_DNA"/>
</dbReference>
<dbReference type="PROSITE" id="PS50110">
    <property type="entry name" value="RESPONSE_REGULATORY"/>
    <property type="match status" value="1"/>
</dbReference>
<keyword evidence="6" id="KW-1185">Reference proteome</keyword>
<dbReference type="SUPFAM" id="SSF52172">
    <property type="entry name" value="CheY-like"/>
    <property type="match status" value="1"/>
</dbReference>
<name>A0A8K2A2N4_9CYAN</name>